<comment type="similarity">
    <text evidence="1">Belongs to the glycerophosphoryl diester phosphodiesterase family.</text>
</comment>
<feature type="domain" description="GP-PDE" evidence="7">
    <location>
        <begin position="1"/>
        <end position="339"/>
    </location>
</feature>
<dbReference type="Pfam" id="PF03009">
    <property type="entry name" value="GDPD"/>
    <property type="match status" value="1"/>
</dbReference>
<keyword evidence="9" id="KW-1185">Reference proteome</keyword>
<dbReference type="EC" id="3.1.4.46" evidence="2"/>
<dbReference type="Gene3D" id="3.20.20.190">
    <property type="entry name" value="Phosphatidylinositol (PI) phosphodiesterase"/>
    <property type="match status" value="1"/>
</dbReference>
<evidence type="ECO:0000259" key="7">
    <source>
        <dbReference type="PROSITE" id="PS51704"/>
    </source>
</evidence>
<dbReference type="InterPro" id="IPR030395">
    <property type="entry name" value="GP_PDE_dom"/>
</dbReference>
<dbReference type="GO" id="GO:0006071">
    <property type="term" value="P:glycerol metabolic process"/>
    <property type="evidence" value="ECO:0007669"/>
    <property type="project" value="UniProtKB-KW"/>
</dbReference>
<sequence length="347" mass="37431">MVIGHRGACGYLPEHTLASYELAARQGADFLEPDLVATRDGVLVARHENEISTTTDVADHPELADRRTTRTVDGVEVTGWFTEDLTLAELRTLRAVERLPQLRAANVSHDGVHPVPTFAEILDLRARLGRELGREIGVYPETKHPTHFRERGLALEEPLLDALRGAGLDSEEAPVFVQSFELSNLVHLRRVLGSRARQVLLVTAEDETPWDLAHPAGPWPDAPGLCPAGRTYGDVLSPAGLAALRGVVEGLGPDKEMVLPWSPDGTLGPATRLVADAHAAGMVVHPWTFRAENAFLPPELRAGGDPAGHGHLRTELTAYLEAGVDGVFSDHPDLAVAARDALHPPTP</sequence>
<dbReference type="PROSITE" id="PS51704">
    <property type="entry name" value="GP_PDE"/>
    <property type="match status" value="1"/>
</dbReference>
<comment type="catalytic activity">
    <reaction evidence="6">
        <text>a sn-glycero-3-phosphodiester + H2O = an alcohol + sn-glycerol 3-phosphate + H(+)</text>
        <dbReference type="Rhea" id="RHEA:12969"/>
        <dbReference type="ChEBI" id="CHEBI:15377"/>
        <dbReference type="ChEBI" id="CHEBI:15378"/>
        <dbReference type="ChEBI" id="CHEBI:30879"/>
        <dbReference type="ChEBI" id="CHEBI:57597"/>
        <dbReference type="ChEBI" id="CHEBI:83408"/>
        <dbReference type="EC" id="3.1.4.46"/>
    </reaction>
</comment>
<dbReference type="Proteomes" id="UP000315133">
    <property type="component" value="Unassembled WGS sequence"/>
</dbReference>
<evidence type="ECO:0000256" key="2">
    <source>
        <dbReference type="ARBA" id="ARBA00012247"/>
    </source>
</evidence>
<organism evidence="8 9">
    <name type="scientific">Ornithinimicrobium humiphilum</name>
    <dbReference type="NCBI Taxonomy" id="125288"/>
    <lineage>
        <taxon>Bacteria</taxon>
        <taxon>Bacillati</taxon>
        <taxon>Actinomycetota</taxon>
        <taxon>Actinomycetes</taxon>
        <taxon>Micrococcales</taxon>
        <taxon>Ornithinimicrobiaceae</taxon>
        <taxon>Ornithinimicrobium</taxon>
    </lineage>
</organism>
<keyword evidence="3" id="KW-0732">Signal</keyword>
<evidence type="ECO:0000256" key="4">
    <source>
        <dbReference type="ARBA" id="ARBA00022798"/>
    </source>
</evidence>
<protein>
    <recommendedName>
        <fullName evidence="2">glycerophosphodiester phosphodiesterase</fullName>
        <ecNumber evidence="2">3.1.4.46</ecNumber>
    </recommendedName>
</protein>
<comment type="caution">
    <text evidence="8">The sequence shown here is derived from an EMBL/GenBank/DDBJ whole genome shotgun (WGS) entry which is preliminary data.</text>
</comment>
<evidence type="ECO:0000256" key="5">
    <source>
        <dbReference type="ARBA" id="ARBA00022801"/>
    </source>
</evidence>
<dbReference type="AlphaFoldDB" id="A0A543KPU9"/>
<dbReference type="GO" id="GO:0042597">
    <property type="term" value="C:periplasmic space"/>
    <property type="evidence" value="ECO:0007669"/>
    <property type="project" value="TreeGrafter"/>
</dbReference>
<name>A0A543KPU9_9MICO</name>
<keyword evidence="4" id="KW-0319">Glycerol metabolism</keyword>
<gene>
    <name evidence="8" type="ORF">FB476_2002</name>
</gene>
<evidence type="ECO:0000313" key="9">
    <source>
        <dbReference type="Proteomes" id="UP000315133"/>
    </source>
</evidence>
<evidence type="ECO:0000256" key="3">
    <source>
        <dbReference type="ARBA" id="ARBA00022729"/>
    </source>
</evidence>
<reference evidence="8 9" key="1">
    <citation type="submission" date="2019-06" db="EMBL/GenBank/DDBJ databases">
        <title>Sequencing the genomes of 1000 actinobacteria strains.</title>
        <authorList>
            <person name="Klenk H.-P."/>
        </authorList>
    </citation>
    <scope>NUCLEOTIDE SEQUENCE [LARGE SCALE GENOMIC DNA]</scope>
    <source>
        <strain evidence="8 9">DSM 12362</strain>
    </source>
</reference>
<evidence type="ECO:0000256" key="1">
    <source>
        <dbReference type="ARBA" id="ARBA00007277"/>
    </source>
</evidence>
<dbReference type="PANTHER" id="PTHR43620">
    <property type="entry name" value="GLYCEROPHOSPHORYL DIESTER PHOSPHODIESTERASE"/>
    <property type="match status" value="1"/>
</dbReference>
<accession>A0A543KPU9</accession>
<evidence type="ECO:0000256" key="6">
    <source>
        <dbReference type="ARBA" id="ARBA00047512"/>
    </source>
</evidence>
<dbReference type="PANTHER" id="PTHR43620:SF7">
    <property type="entry name" value="GLYCEROPHOSPHODIESTER PHOSPHODIESTERASE GDPD5-RELATED"/>
    <property type="match status" value="1"/>
</dbReference>
<dbReference type="EMBL" id="VFPU01000001">
    <property type="protein sequence ID" value="TQM97101.1"/>
    <property type="molecule type" value="Genomic_DNA"/>
</dbReference>
<keyword evidence="5" id="KW-0378">Hydrolase</keyword>
<dbReference type="GO" id="GO:0006629">
    <property type="term" value="P:lipid metabolic process"/>
    <property type="evidence" value="ECO:0007669"/>
    <property type="project" value="InterPro"/>
</dbReference>
<dbReference type="InterPro" id="IPR017946">
    <property type="entry name" value="PLC-like_Pdiesterase_TIM-brl"/>
</dbReference>
<dbReference type="SUPFAM" id="SSF51695">
    <property type="entry name" value="PLC-like phosphodiesterases"/>
    <property type="match status" value="1"/>
</dbReference>
<evidence type="ECO:0000313" key="8">
    <source>
        <dbReference type="EMBL" id="TQM97101.1"/>
    </source>
</evidence>
<proteinExistence type="inferred from homology"/>
<dbReference type="GO" id="GO:0008889">
    <property type="term" value="F:glycerophosphodiester phosphodiesterase activity"/>
    <property type="evidence" value="ECO:0007669"/>
    <property type="project" value="UniProtKB-EC"/>
</dbReference>